<accession>A0ABW2BLG0</accession>
<gene>
    <name evidence="1" type="ORF">ACFQE0_17590</name>
</gene>
<evidence type="ECO:0000313" key="1">
    <source>
        <dbReference type="EMBL" id="MFC6791273.1"/>
    </source>
</evidence>
<dbReference type="Proteomes" id="UP001596292">
    <property type="component" value="Unassembled WGS sequence"/>
</dbReference>
<dbReference type="EMBL" id="JBHSWN010000001">
    <property type="protein sequence ID" value="MFC6791273.1"/>
    <property type="molecule type" value="Genomic_DNA"/>
</dbReference>
<reference evidence="2" key="1">
    <citation type="journal article" date="2019" name="Int. J. Syst. Evol. Microbiol.">
        <title>The Global Catalogue of Microorganisms (GCM) 10K type strain sequencing project: providing services to taxonomists for standard genome sequencing and annotation.</title>
        <authorList>
            <consortium name="The Broad Institute Genomics Platform"/>
            <consortium name="The Broad Institute Genome Sequencing Center for Infectious Disease"/>
            <person name="Wu L."/>
            <person name="Ma J."/>
        </authorList>
    </citation>
    <scope>NUCLEOTIDE SEQUENCE [LARGE SCALE GENOMIC DNA]</scope>
    <source>
        <strain evidence="2">CCUG 48316</strain>
    </source>
</reference>
<name>A0ABW2BLG0_9HYPH</name>
<sequence length="75" mass="8194">MDAAIAEVVVGLIQVRRALDPATFRDLIGSIMVEIDQGLEVALERTCRRQRTDNVVPFPTVTAEMSVAGPGEREL</sequence>
<evidence type="ECO:0000313" key="2">
    <source>
        <dbReference type="Proteomes" id="UP001596292"/>
    </source>
</evidence>
<keyword evidence="2" id="KW-1185">Reference proteome</keyword>
<organism evidence="1 2">
    <name type="scientific">Methylobacterium komagatae</name>
    <dbReference type="NCBI Taxonomy" id="374425"/>
    <lineage>
        <taxon>Bacteria</taxon>
        <taxon>Pseudomonadati</taxon>
        <taxon>Pseudomonadota</taxon>
        <taxon>Alphaproteobacteria</taxon>
        <taxon>Hyphomicrobiales</taxon>
        <taxon>Methylobacteriaceae</taxon>
        <taxon>Methylobacterium</taxon>
    </lineage>
</organism>
<comment type="caution">
    <text evidence="1">The sequence shown here is derived from an EMBL/GenBank/DDBJ whole genome shotgun (WGS) entry which is preliminary data.</text>
</comment>
<dbReference type="RefSeq" id="WP_378971964.1">
    <property type="nucleotide sequence ID" value="NZ_JBHSWN010000001.1"/>
</dbReference>
<proteinExistence type="predicted"/>
<protein>
    <submittedName>
        <fullName evidence="1">Uncharacterized protein</fullName>
    </submittedName>
</protein>